<dbReference type="AlphaFoldDB" id="W9CPB7"/>
<organism evidence="1 2">
    <name type="scientific">Sclerotinia borealis (strain F-4128)</name>
    <dbReference type="NCBI Taxonomy" id="1432307"/>
    <lineage>
        <taxon>Eukaryota</taxon>
        <taxon>Fungi</taxon>
        <taxon>Dikarya</taxon>
        <taxon>Ascomycota</taxon>
        <taxon>Pezizomycotina</taxon>
        <taxon>Leotiomycetes</taxon>
        <taxon>Helotiales</taxon>
        <taxon>Sclerotiniaceae</taxon>
        <taxon>Sclerotinia</taxon>
    </lineage>
</organism>
<reference evidence="1 2" key="1">
    <citation type="journal article" date="2014" name="Genome Announc.">
        <title>Draft genome sequence of Sclerotinia borealis, a psychrophilic plant pathogenic fungus.</title>
        <authorList>
            <person name="Mardanov A.V."/>
            <person name="Beletsky A.V."/>
            <person name="Kadnikov V.V."/>
            <person name="Ignatov A.N."/>
            <person name="Ravin N.V."/>
        </authorList>
    </citation>
    <scope>NUCLEOTIDE SEQUENCE [LARGE SCALE GENOMIC DNA]</scope>
    <source>
        <strain evidence="2">F-4157</strain>
    </source>
</reference>
<gene>
    <name evidence="1" type="ORF">SBOR_3303</name>
</gene>
<dbReference type="EMBL" id="AYSA01000144">
    <property type="protein sequence ID" value="ESZ96310.1"/>
    <property type="molecule type" value="Genomic_DNA"/>
</dbReference>
<evidence type="ECO:0000313" key="1">
    <source>
        <dbReference type="EMBL" id="ESZ96310.1"/>
    </source>
</evidence>
<sequence>MTSPVTKVEFHYSPPIPREDGHIYHMPNFPTGLGAENLARARNTEVPSLLNDAIGYLTAEEDRSIQMTRVPPNQKVFVNKDENAVFTAQQVDSKMIKEELPSWVMPEILKLRELFLRRGEGNDSDKSRFEQILRAGKQGKDRVYPMAWSIPPQGDSVGVATTLKGHIEHCDELAAATRMISKIGQAIIRYVTPAEELRVVELQSEIDAAFTMGDEENRNFSSIQVNYANVNTVALSVEMGKSGSLHIDAKDDPARMSVLLNISNIPEGCWPPVFTILSLRDYWVFAPCDAIVFRAKHPHLSTGPRMMGDSKRKPYISLPDWLGWTQSFTFGLD</sequence>
<dbReference type="OrthoDB" id="6365676at2759"/>
<proteinExistence type="predicted"/>
<comment type="caution">
    <text evidence="1">The sequence shown here is derived from an EMBL/GenBank/DDBJ whole genome shotgun (WGS) entry which is preliminary data.</text>
</comment>
<protein>
    <submittedName>
        <fullName evidence="1">Uncharacterized protein</fullName>
    </submittedName>
</protein>
<dbReference type="HOGENOM" id="CLU_834608_0_0_1"/>
<name>W9CPB7_SCLBF</name>
<accession>W9CPB7</accession>
<keyword evidence="2" id="KW-1185">Reference proteome</keyword>
<dbReference type="Proteomes" id="UP000019487">
    <property type="component" value="Unassembled WGS sequence"/>
</dbReference>
<evidence type="ECO:0000313" key="2">
    <source>
        <dbReference type="Proteomes" id="UP000019487"/>
    </source>
</evidence>